<keyword evidence="3" id="KW-1185">Reference proteome</keyword>
<sequence>MTHDLDHDLRTLRPGGPTTNGLSDRRLEELHRSLASPRGGQPDGIPVRPRGLWRTRTRRPSPVARLLDTLAGRR</sequence>
<gene>
    <name evidence="2" type="ORF">FB467_0189</name>
</gene>
<evidence type="ECO:0000313" key="2">
    <source>
        <dbReference type="EMBL" id="TQL49124.1"/>
    </source>
</evidence>
<evidence type="ECO:0000313" key="3">
    <source>
        <dbReference type="Proteomes" id="UP000319516"/>
    </source>
</evidence>
<feature type="region of interest" description="Disordered" evidence="1">
    <location>
        <begin position="31"/>
        <end position="50"/>
    </location>
</feature>
<reference evidence="2 3" key="1">
    <citation type="submission" date="2019-06" db="EMBL/GenBank/DDBJ databases">
        <title>Sequencing the genomes of 1000 actinobacteria strains.</title>
        <authorList>
            <person name="Klenk H.-P."/>
        </authorList>
    </citation>
    <scope>NUCLEOTIDE SEQUENCE [LARGE SCALE GENOMIC DNA]</scope>
    <source>
        <strain evidence="2 3">DSM 12335</strain>
    </source>
</reference>
<feature type="region of interest" description="Disordered" evidence="1">
    <location>
        <begin position="1"/>
        <end position="25"/>
    </location>
</feature>
<feature type="compositionally biased region" description="Basic and acidic residues" evidence="1">
    <location>
        <begin position="1"/>
        <end position="11"/>
    </location>
</feature>
<accession>A0A542YME3</accession>
<evidence type="ECO:0000256" key="1">
    <source>
        <dbReference type="SAM" id="MobiDB-lite"/>
    </source>
</evidence>
<dbReference type="AlphaFoldDB" id="A0A542YME3"/>
<proteinExistence type="predicted"/>
<comment type="caution">
    <text evidence="2">The sequence shown here is derived from an EMBL/GenBank/DDBJ whole genome shotgun (WGS) entry which is preliminary data.</text>
</comment>
<organism evidence="2 3">
    <name type="scientific">Ornithinicoccus hortensis</name>
    <dbReference type="NCBI Taxonomy" id="82346"/>
    <lineage>
        <taxon>Bacteria</taxon>
        <taxon>Bacillati</taxon>
        <taxon>Actinomycetota</taxon>
        <taxon>Actinomycetes</taxon>
        <taxon>Micrococcales</taxon>
        <taxon>Intrasporangiaceae</taxon>
        <taxon>Ornithinicoccus</taxon>
    </lineage>
</organism>
<dbReference type="Proteomes" id="UP000319516">
    <property type="component" value="Unassembled WGS sequence"/>
</dbReference>
<dbReference type="EMBL" id="VFOP01000001">
    <property type="protein sequence ID" value="TQL49124.1"/>
    <property type="molecule type" value="Genomic_DNA"/>
</dbReference>
<protein>
    <submittedName>
        <fullName evidence="2">Uncharacterized protein</fullName>
    </submittedName>
</protein>
<name>A0A542YME3_9MICO</name>